<proteinExistence type="predicted"/>
<reference evidence="2" key="1">
    <citation type="journal article" date="2019" name="Int. J. Syst. Evol. Microbiol.">
        <title>The Global Catalogue of Microorganisms (GCM) 10K type strain sequencing project: providing services to taxonomists for standard genome sequencing and annotation.</title>
        <authorList>
            <consortium name="The Broad Institute Genomics Platform"/>
            <consortium name="The Broad Institute Genome Sequencing Center for Infectious Disease"/>
            <person name="Wu L."/>
            <person name="Ma J."/>
        </authorList>
    </citation>
    <scope>NUCLEOTIDE SEQUENCE [LARGE SCALE GENOMIC DNA]</scope>
    <source>
        <strain evidence="2">CCM 8749</strain>
    </source>
</reference>
<evidence type="ECO:0000313" key="1">
    <source>
        <dbReference type="EMBL" id="MFC5985640.1"/>
    </source>
</evidence>
<sequence>MGFEDAHQYWLNSHLRRRTGERRSRLQRGHGHGERLFLKRVWWPLFGNFEHLHPEYEIVDWRGRPYFIDFVWSCGSFRFALEIKGYGPHVQNTDRIRYRRELNREIYLQSLGYRIVSIPYDELEENADVTIFLLRSLFAPYLSAQAESEHTFMEREVMRLAMRQTKSIRPIDLVREFEINKRTAVKVLQQLCDKGKLRPLVSGESGRVTRYERVQSLADDTVW</sequence>
<keyword evidence="2" id="KW-1185">Reference proteome</keyword>
<dbReference type="InterPro" id="IPR036388">
    <property type="entry name" value="WH-like_DNA-bd_sf"/>
</dbReference>
<gene>
    <name evidence="1" type="ORF">ACFPXP_04205</name>
</gene>
<dbReference type="EMBL" id="JBHSQV010000029">
    <property type="protein sequence ID" value="MFC5985640.1"/>
    <property type="molecule type" value="Genomic_DNA"/>
</dbReference>
<evidence type="ECO:0000313" key="2">
    <source>
        <dbReference type="Proteomes" id="UP001596250"/>
    </source>
</evidence>
<dbReference type="Proteomes" id="UP001596250">
    <property type="component" value="Unassembled WGS sequence"/>
</dbReference>
<dbReference type="RefSeq" id="WP_379892683.1">
    <property type="nucleotide sequence ID" value="NZ_CBCSCT010000012.1"/>
</dbReference>
<organism evidence="1 2">
    <name type="scientific">Marinicrinis lubricantis</name>
    <dbReference type="NCBI Taxonomy" id="2086470"/>
    <lineage>
        <taxon>Bacteria</taxon>
        <taxon>Bacillati</taxon>
        <taxon>Bacillota</taxon>
        <taxon>Bacilli</taxon>
        <taxon>Bacillales</taxon>
        <taxon>Paenibacillaceae</taxon>
    </lineage>
</organism>
<protein>
    <recommendedName>
        <fullName evidence="3">DUF559 domain-containing protein</fullName>
    </recommendedName>
</protein>
<comment type="caution">
    <text evidence="1">The sequence shown here is derived from an EMBL/GenBank/DDBJ whole genome shotgun (WGS) entry which is preliminary data.</text>
</comment>
<name>A0ABW1IKN4_9BACL</name>
<evidence type="ECO:0008006" key="3">
    <source>
        <dbReference type="Google" id="ProtNLM"/>
    </source>
</evidence>
<dbReference type="Gene3D" id="1.10.10.10">
    <property type="entry name" value="Winged helix-like DNA-binding domain superfamily/Winged helix DNA-binding domain"/>
    <property type="match status" value="1"/>
</dbReference>
<accession>A0ABW1IKN4</accession>